<dbReference type="PANTHER" id="PTHR35004">
    <property type="entry name" value="TRANSPOSASE RV3428C-RELATED"/>
    <property type="match status" value="1"/>
</dbReference>
<dbReference type="GO" id="GO:0003676">
    <property type="term" value="F:nucleic acid binding"/>
    <property type="evidence" value="ECO:0007669"/>
    <property type="project" value="InterPro"/>
</dbReference>
<dbReference type="EMBL" id="CP009249">
    <property type="protein sequence ID" value="APT92697.1"/>
    <property type="molecule type" value="Genomic_DNA"/>
</dbReference>
<evidence type="ECO:0000313" key="8">
    <source>
        <dbReference type="Proteomes" id="UP000185491"/>
    </source>
</evidence>
<dbReference type="RefSeq" id="WP_075732596.1">
    <property type="nucleotide sequence ID" value="NZ_CP009249.1"/>
</dbReference>
<evidence type="ECO:0000313" key="5">
    <source>
        <dbReference type="EMBL" id="APT92180.1"/>
    </source>
</evidence>
<dbReference type="EMBL" id="CP009249">
    <property type="protein sequence ID" value="APT92137.1"/>
    <property type="molecule type" value="Genomic_DNA"/>
</dbReference>
<dbReference type="EMBL" id="CP009249">
    <property type="protein sequence ID" value="APT93176.1"/>
    <property type="molecule type" value="Genomic_DNA"/>
</dbReference>
<evidence type="ECO:0000313" key="4">
    <source>
        <dbReference type="EMBL" id="APT92137.1"/>
    </source>
</evidence>
<sequence length="492" mass="55447">MPKPISPQTRRKIIDFDPHDPKSPSITEFCKGLKISTYSFYNIRSRAEQEGAAALHPLPPVPKNPRRVFGDDTTRILLTIRSRLKDSGWDYGPMSIWFAGIESGELQPPVPSVSTIARLLRHAGAVESNPRKRPKSSYLRFQRGKAMELWQLDGLKYHLYDQQSTVITIYQLIDDATRKDMGTSAYPSNENSADALDVVTRAIAHYGAPNELLTDNASAFNQLRQGKVGPLEEYVASQGCKPIPGRPGHPQTQGKNERSHTTLIRFLDAHRPTTLEQAKELITTYREHYNTRRAHQGLGKPAMTPEQAWELMEHAEPQPPLDPSYLAAVAAKYRRQRQQAVTTDPIVNTGEKPAPNKGQKYRRAKQAELDQATNADDGADTGEDLPYGVEITRQNPAVFFRGRRISVPTKYSGKFYIRNVTEDELTYWDADNGELIMRFPLPLIGISDSPRFINSYNIKGAWLKDPPAHWQRKHAAAEKRFANQSTDQQPGT</sequence>
<dbReference type="GO" id="GO:0015074">
    <property type="term" value="P:DNA integration"/>
    <property type="evidence" value="ECO:0007669"/>
    <property type="project" value="InterPro"/>
</dbReference>
<evidence type="ECO:0000313" key="6">
    <source>
        <dbReference type="EMBL" id="APT92697.1"/>
    </source>
</evidence>
<evidence type="ECO:0000313" key="3">
    <source>
        <dbReference type="EMBL" id="APT91799.1"/>
    </source>
</evidence>
<dbReference type="KEGG" id="cpho:CPHO_01450"/>
<dbReference type="SUPFAM" id="SSF46689">
    <property type="entry name" value="Homeodomain-like"/>
    <property type="match status" value="1"/>
</dbReference>
<dbReference type="OrthoDB" id="568335at2"/>
<feature type="domain" description="Integrase catalytic" evidence="2">
    <location>
        <begin position="130"/>
        <end position="313"/>
    </location>
</feature>
<feature type="region of interest" description="Disordered" evidence="1">
    <location>
        <begin position="339"/>
        <end position="383"/>
    </location>
</feature>
<dbReference type="InterPro" id="IPR009057">
    <property type="entry name" value="Homeodomain-like_sf"/>
</dbReference>
<dbReference type="PANTHER" id="PTHR35004:SF7">
    <property type="entry name" value="INTEGRASE PROTEIN"/>
    <property type="match status" value="1"/>
</dbReference>
<name>A0A1L7D0X0_9CORY</name>
<accession>A0A1L7D0X0</accession>
<gene>
    <name evidence="3" type="ORF">CPHO_01450</name>
    <name evidence="4" type="ORF">CPHO_03690</name>
    <name evidence="5" type="ORF">CPHO_03960</name>
    <name evidence="6" type="ORF">CPHO_07100</name>
    <name evidence="7" type="ORF">CPHO_10055</name>
</gene>
<dbReference type="KEGG" id="cpho:CPHO_10055"/>
<evidence type="ECO:0000256" key="1">
    <source>
        <dbReference type="SAM" id="MobiDB-lite"/>
    </source>
</evidence>
<dbReference type="KEGG" id="cpho:CPHO_03960"/>
<dbReference type="PROSITE" id="PS50994">
    <property type="entry name" value="INTEGRASE"/>
    <property type="match status" value="1"/>
</dbReference>
<dbReference type="SUPFAM" id="SSF53098">
    <property type="entry name" value="Ribonuclease H-like"/>
    <property type="match status" value="1"/>
</dbReference>
<keyword evidence="8" id="KW-1185">Reference proteome</keyword>
<dbReference type="EMBL" id="CP009249">
    <property type="protein sequence ID" value="APT91799.1"/>
    <property type="molecule type" value="Genomic_DNA"/>
</dbReference>
<dbReference type="STRING" id="161895.CPHO_01450"/>
<dbReference type="Gene3D" id="3.30.420.10">
    <property type="entry name" value="Ribonuclease H-like superfamily/Ribonuclease H"/>
    <property type="match status" value="1"/>
</dbReference>
<proteinExistence type="predicted"/>
<dbReference type="Pfam" id="PF13683">
    <property type="entry name" value="rve_3"/>
    <property type="match status" value="1"/>
</dbReference>
<reference evidence="3 8" key="1">
    <citation type="submission" date="2014-08" db="EMBL/GenBank/DDBJ databases">
        <title>Complete genome sequence of Corynebacterium phocae M408/89/1(T)(=DSM 44612(T)), isolated from the common seal (Phoca vitulina).</title>
        <authorList>
            <person name="Ruckert C."/>
            <person name="Albersmeier A."/>
            <person name="Winkler A."/>
            <person name="Kalinowski J."/>
        </authorList>
    </citation>
    <scope>NUCLEOTIDE SEQUENCE [LARGE SCALE GENOMIC DNA]</scope>
    <source>
        <strain evidence="3 8">M408/89/1</strain>
    </source>
</reference>
<dbReference type="InterPro" id="IPR012337">
    <property type="entry name" value="RNaseH-like_sf"/>
</dbReference>
<organism evidence="3 8">
    <name type="scientific">Corynebacterium phocae</name>
    <dbReference type="NCBI Taxonomy" id="161895"/>
    <lineage>
        <taxon>Bacteria</taxon>
        <taxon>Bacillati</taxon>
        <taxon>Actinomycetota</taxon>
        <taxon>Actinomycetes</taxon>
        <taxon>Mycobacteriales</taxon>
        <taxon>Corynebacteriaceae</taxon>
        <taxon>Corynebacterium</taxon>
    </lineage>
</organism>
<dbReference type="AlphaFoldDB" id="A0A1L7D0X0"/>
<dbReference type="Proteomes" id="UP000185491">
    <property type="component" value="Chromosome"/>
</dbReference>
<dbReference type="InterPro" id="IPR001584">
    <property type="entry name" value="Integrase_cat-core"/>
</dbReference>
<evidence type="ECO:0000259" key="2">
    <source>
        <dbReference type="PROSITE" id="PS50994"/>
    </source>
</evidence>
<dbReference type="KEGG" id="cpho:CPHO_07100"/>
<evidence type="ECO:0000313" key="7">
    <source>
        <dbReference type="EMBL" id="APT93176.1"/>
    </source>
</evidence>
<dbReference type="EMBL" id="CP009249">
    <property type="protein sequence ID" value="APT92180.1"/>
    <property type="molecule type" value="Genomic_DNA"/>
</dbReference>
<dbReference type="KEGG" id="cpho:CPHO_03690"/>
<protein>
    <recommendedName>
        <fullName evidence="2">Integrase catalytic domain-containing protein</fullName>
    </recommendedName>
</protein>
<dbReference type="InterPro" id="IPR036397">
    <property type="entry name" value="RNaseH_sf"/>
</dbReference>